<dbReference type="PIRSF" id="PIRSF001415">
    <property type="entry name" value="Porphbilin_synth"/>
    <property type="match status" value="1"/>
</dbReference>
<evidence type="ECO:0000256" key="7">
    <source>
        <dbReference type="ARBA" id="ARBA00025861"/>
    </source>
</evidence>
<evidence type="ECO:0000256" key="9">
    <source>
        <dbReference type="RuleBase" id="RU000515"/>
    </source>
</evidence>
<evidence type="ECO:0000256" key="4">
    <source>
        <dbReference type="ARBA" id="ARBA00023239"/>
    </source>
</evidence>
<dbReference type="SUPFAM" id="SSF51569">
    <property type="entry name" value="Aldolase"/>
    <property type="match status" value="1"/>
</dbReference>
<reference evidence="11 12" key="1">
    <citation type="submission" date="2022-01" db="EMBL/GenBank/DDBJ databases">
        <title>A chromosomal length assembly of Cordylochernes scorpioides.</title>
        <authorList>
            <person name="Zeh D."/>
            <person name="Zeh J."/>
        </authorList>
    </citation>
    <scope>NUCLEOTIDE SEQUENCE [LARGE SCALE GENOMIC DNA]</scope>
    <source>
        <strain evidence="11">IN4F17</strain>
        <tissue evidence="11">Whole Body</tissue>
    </source>
</reference>
<keyword evidence="5 9" id="KW-0627">Porphyrin biosynthesis</keyword>
<sequence>MYPLFISDIDEVVNIPSLPEVNRIGISHVKSTVEPLVARGLTSVLLFGVPETINKDEIGSAADSPKNPVISAIHLLKQEFPDLLIACDVCLCAYTSHGHCVLSMSVLDYSDVVTGCHIVAPSDMMDGRVGAIKQSLRAAGLQSRVSVLSYSSKFASNFYGPFRDAAKSAPKFGDRRSYQLPPGSSGLAHRATERDVAEGADMLMVKPGMAYLDILRDLKKEFPHHLMFVYQVSGEYAMLYHAAQNKVFDLKAIVMESMTSFKRAGANVIITYYAPKILEWISEPKS</sequence>
<proteinExistence type="inferred from homology"/>
<gene>
    <name evidence="11" type="ORF">LAZ67_5000092</name>
</gene>
<organism evidence="11 12">
    <name type="scientific">Cordylochernes scorpioides</name>
    <dbReference type="NCBI Taxonomy" id="51811"/>
    <lineage>
        <taxon>Eukaryota</taxon>
        <taxon>Metazoa</taxon>
        <taxon>Ecdysozoa</taxon>
        <taxon>Arthropoda</taxon>
        <taxon>Chelicerata</taxon>
        <taxon>Arachnida</taxon>
        <taxon>Pseudoscorpiones</taxon>
        <taxon>Cheliferoidea</taxon>
        <taxon>Chernetidae</taxon>
        <taxon>Cordylochernes</taxon>
    </lineage>
</organism>
<keyword evidence="3" id="KW-0350">Heme biosynthesis</keyword>
<keyword evidence="4 9" id="KW-0456">Lyase</keyword>
<dbReference type="InterPro" id="IPR030656">
    <property type="entry name" value="ALAD_AS"/>
</dbReference>
<name>A0ABY6KFN2_9ARAC</name>
<comment type="subunit">
    <text evidence="7">Homooctamer; active form. Homohexamer; low activity form.</text>
</comment>
<dbReference type="EMBL" id="CP092867">
    <property type="protein sequence ID" value="UYV67267.1"/>
    <property type="molecule type" value="Genomic_DNA"/>
</dbReference>
<evidence type="ECO:0000256" key="6">
    <source>
        <dbReference type="ARBA" id="ARBA00025628"/>
    </source>
</evidence>
<dbReference type="InterPro" id="IPR001731">
    <property type="entry name" value="ALAD"/>
</dbReference>
<evidence type="ECO:0000256" key="3">
    <source>
        <dbReference type="ARBA" id="ARBA00023133"/>
    </source>
</evidence>
<evidence type="ECO:0000256" key="10">
    <source>
        <dbReference type="RuleBase" id="RU004161"/>
    </source>
</evidence>
<evidence type="ECO:0000256" key="5">
    <source>
        <dbReference type="ARBA" id="ARBA00023244"/>
    </source>
</evidence>
<comment type="function">
    <text evidence="6">Catalyzes an early step in the biosynthesis of tetrapyrroles. Binds two molecules of 5-aminolevulinate per subunit, each at a distinct site, and catalyzes their condensation to form porphobilinogen.</text>
</comment>
<comment type="similarity">
    <text evidence="2 10">Belongs to the ALAD family.</text>
</comment>
<protein>
    <recommendedName>
        <fullName evidence="9">Delta-aminolevulinic acid dehydratase</fullName>
        <ecNumber evidence="9">4.2.1.24</ecNumber>
    </recommendedName>
</protein>
<dbReference type="NCBIfam" id="NF006762">
    <property type="entry name" value="PRK09283.1"/>
    <property type="match status" value="1"/>
</dbReference>
<dbReference type="PANTHER" id="PTHR11458">
    <property type="entry name" value="DELTA-AMINOLEVULINIC ACID DEHYDRATASE"/>
    <property type="match status" value="1"/>
</dbReference>
<dbReference type="EC" id="4.2.1.24" evidence="9"/>
<dbReference type="InterPro" id="IPR013785">
    <property type="entry name" value="Aldolase_TIM"/>
</dbReference>
<dbReference type="PANTHER" id="PTHR11458:SF0">
    <property type="entry name" value="DELTA-AMINOLEVULINIC ACID DEHYDRATASE"/>
    <property type="match status" value="1"/>
</dbReference>
<comment type="pathway">
    <text evidence="1">Porphyrin-containing compound metabolism; protoporphyrin-IX biosynthesis; coproporphyrinogen-III from 5-aminolevulinate: step 1/4.</text>
</comment>
<evidence type="ECO:0000256" key="8">
    <source>
        <dbReference type="ARBA" id="ARBA00047651"/>
    </source>
</evidence>
<evidence type="ECO:0000256" key="1">
    <source>
        <dbReference type="ARBA" id="ARBA00004694"/>
    </source>
</evidence>
<dbReference type="SMART" id="SM01004">
    <property type="entry name" value="ALAD"/>
    <property type="match status" value="1"/>
</dbReference>
<dbReference type="Gene3D" id="3.20.20.70">
    <property type="entry name" value="Aldolase class I"/>
    <property type="match status" value="1"/>
</dbReference>
<dbReference type="Proteomes" id="UP001235939">
    <property type="component" value="Chromosome 05"/>
</dbReference>
<dbReference type="PROSITE" id="PS00169">
    <property type="entry name" value="D_ALA_DEHYDRATASE"/>
    <property type="match status" value="1"/>
</dbReference>
<evidence type="ECO:0000313" key="11">
    <source>
        <dbReference type="EMBL" id="UYV67267.1"/>
    </source>
</evidence>
<evidence type="ECO:0000256" key="2">
    <source>
        <dbReference type="ARBA" id="ARBA00008055"/>
    </source>
</evidence>
<accession>A0ABY6KFN2</accession>
<comment type="catalytic activity">
    <reaction evidence="8 9">
        <text>2 5-aminolevulinate = porphobilinogen + 2 H2O + H(+)</text>
        <dbReference type="Rhea" id="RHEA:24064"/>
        <dbReference type="ChEBI" id="CHEBI:15377"/>
        <dbReference type="ChEBI" id="CHEBI:15378"/>
        <dbReference type="ChEBI" id="CHEBI:58126"/>
        <dbReference type="ChEBI" id="CHEBI:356416"/>
        <dbReference type="EC" id="4.2.1.24"/>
    </reaction>
</comment>
<dbReference type="PRINTS" id="PR00144">
    <property type="entry name" value="DALDHYDRTASE"/>
</dbReference>
<dbReference type="Pfam" id="PF00490">
    <property type="entry name" value="ALAD"/>
    <property type="match status" value="1"/>
</dbReference>
<keyword evidence="12" id="KW-1185">Reference proteome</keyword>
<evidence type="ECO:0000313" key="12">
    <source>
        <dbReference type="Proteomes" id="UP001235939"/>
    </source>
</evidence>